<dbReference type="InterPro" id="IPR000330">
    <property type="entry name" value="SNF2_N"/>
</dbReference>
<keyword evidence="13" id="KW-0469">Meiosis</keyword>
<sequence length="1496" mass="169338">MSVPEKVLMRKIKKREKTKLTVLKRREEQKDVTESEKTTEINQGHIPSEDIPPKKKRKLKASEENEKSEVIEKSSATENLPGTAVGFELTNDTSFSVLNEKVCENTLKAIKDMGFTNMTEIQAKAIPPLLEGRDLVGAAKTGSGKTLAFLIPAVELIYKLKFMPRNGTGCIIMSPTRELAMQTFGVLKELMKYHYHTYGLLMGGANRQTEAQKLGKGINIIVATPGRLLDHLQNTPDFLYKNLQCLIIDEADRILDIGYEEELKQIINILPKRRQTMLFSATQTQKVATITTLALKKEPIYVGVDDDKEMATVEGLQQGYVTCPSEKRFLLLFTFLKKNKQKKIMVFFSSCMSVKYHHELLNYIDLPVMSIHGKQKQTKRTTTFYQFCNASSGILLCTDVAARGLDIPDVDWIVQFDPPDDPKEYIHRVGRTARGEGSSGHALLILRPEELGFLRYLKVARVPVNEYEFSWNKIADIQLQLEKLISKNYFLHQSAKEAYKNYVRAYDSHHLKHVFDVETLDLAKVAKSFGFTVPPAVDLKVGINKASRPRKRLGGGGYGHFKNINDPNSTKQVKRAKTFRQVTQENEVGHDNVQVENNSPTKRDASSPIRGRKTLVTDSSETSAKIVFNVMYGKISSKKHKTWDGDGFLEVIGKNAILKDVEGKVLGRTKKINPSNVVEGFKSIIGNKQIEIIDQVSGEPSISEKRSEVAAEEPLQKKLKTSTIGAFQTLKENDAAVYEKKESTNSPEANTKITFNVVYGKVTPKKHKTWDSDGLLEVTGKSAILKDLDGNVVGRSKINPSNAIEGFRLIIGNKQVEITDQVSQELLLPEKSLEKTVEELSRNKFNKVSSTHAFVPLFSSAKGLTLNSEPLVMPYLNSTEWTEQKEQEVSVDFCLVAKLREHQRHGIIFLYECLMGLRVPDYFGAILADEMGLGKTLQCITLIWTMLKKGPYGKPIAKRVLIITPSSLCNNWEKEFVKWLGSHRISPYVANGKNKPKDFIKYPKNSVMIISYEMFIKCHTEISELAFDLIVCDEGHRLKNSNVKAAKLLHEIDCKKRVILTGTPVQNDLKEFYALIDFINPGILGTPNEYKNYYEDPIVASQCPYASDAILSLGKKRSTELYERCKSFILRRTQSSTINKHLPIKHEIVVFCALSKKQQDLYSLVTSAWFNKICLEDKSNMHLSIITALKKICNHPNLFINEKENALYDTLSKTSWISQIKRDENFIEYCGKVTILQTLMRNLKKTDEKLVLISYYTQTLDLLETICNMEKLKFLRLDGTTSTSIRLKITEQFNTRTDNSKVLLLSAKAGGVGLNLPGASRLVLFDSDWNPASDLQAMARIWRDGQKRNVYIYRLLTTGTIEEKIYQRQISKASLCESVVDLNRLGSLKLSTAELKDLFTLASDTISLTHDLMNCSCSGQNEHIPSEEFTEKGNETRDCQFTLCDKSSQQNLTINQLRDWQHFKQPISSDVMQDIMLREVGDNITFIFKNSTMQRV</sequence>
<comment type="subunit">
    <text evidence="2">Interacts (via N-terminus) with spn-A/Rad51.</text>
</comment>
<dbReference type="InterPro" id="IPR027417">
    <property type="entry name" value="P-loop_NTPase"/>
</dbReference>
<dbReference type="CDD" id="cd18793">
    <property type="entry name" value="SF2_C_SNF"/>
    <property type="match status" value="1"/>
</dbReference>
<organism evidence="24 25">
    <name type="scientific">Temnothorax longispinosus</name>
    <dbReference type="NCBI Taxonomy" id="300112"/>
    <lineage>
        <taxon>Eukaryota</taxon>
        <taxon>Metazoa</taxon>
        <taxon>Ecdysozoa</taxon>
        <taxon>Arthropoda</taxon>
        <taxon>Hexapoda</taxon>
        <taxon>Insecta</taxon>
        <taxon>Pterygota</taxon>
        <taxon>Neoptera</taxon>
        <taxon>Endopterygota</taxon>
        <taxon>Hymenoptera</taxon>
        <taxon>Apocrita</taxon>
        <taxon>Aculeata</taxon>
        <taxon>Formicoidea</taxon>
        <taxon>Formicidae</taxon>
        <taxon>Myrmicinae</taxon>
        <taxon>Temnothorax</taxon>
    </lineage>
</organism>
<evidence type="ECO:0000256" key="2">
    <source>
        <dbReference type="ARBA" id="ARBA00011467"/>
    </source>
</evidence>
<dbReference type="GO" id="GO:0003723">
    <property type="term" value="F:RNA binding"/>
    <property type="evidence" value="ECO:0007669"/>
    <property type="project" value="UniProtKB-KW"/>
</dbReference>
<keyword evidence="7" id="KW-0498">Mitosis</keyword>
<feature type="short sequence motif" description="Q motif" evidence="19">
    <location>
        <begin position="95"/>
        <end position="123"/>
    </location>
</feature>
<dbReference type="PANTHER" id="PTHR45629:SF7">
    <property type="entry name" value="DNA EXCISION REPAIR PROTEIN ERCC-6-RELATED"/>
    <property type="match status" value="1"/>
</dbReference>
<protein>
    <recommendedName>
        <fullName evidence="4">DNA repair and recombination protein RAD54-like</fullName>
        <ecNumber evidence="3">3.6.4.13</ecNumber>
    </recommendedName>
    <alternativeName>
        <fullName evidence="17">Protein okra</fullName>
    </alternativeName>
</protein>
<keyword evidence="10" id="KW-0067">ATP-binding</keyword>
<dbReference type="GO" id="GO:0005524">
    <property type="term" value="F:ATP binding"/>
    <property type="evidence" value="ECO:0007669"/>
    <property type="project" value="UniProtKB-KW"/>
</dbReference>
<keyword evidence="8" id="KW-0378">Hydrolase</keyword>
<evidence type="ECO:0000259" key="23">
    <source>
        <dbReference type="PROSITE" id="PS51195"/>
    </source>
</evidence>
<comment type="similarity">
    <text evidence="15">Belongs to the DEAD box helicase family. DDX18/HAS1 subfamily.</text>
</comment>
<dbReference type="Gene3D" id="3.40.50.300">
    <property type="entry name" value="P-loop containing nucleotide triphosphate hydrolases"/>
    <property type="match status" value="3"/>
</dbReference>
<dbReference type="InterPro" id="IPR011545">
    <property type="entry name" value="DEAD/DEAH_box_helicase_dom"/>
</dbReference>
<dbReference type="Pfam" id="PF00271">
    <property type="entry name" value="Helicase_C"/>
    <property type="match status" value="2"/>
</dbReference>
<dbReference type="InterPro" id="IPR014014">
    <property type="entry name" value="RNA_helicase_DEAD_Q_motif"/>
</dbReference>
<dbReference type="InterPro" id="IPR044773">
    <property type="entry name" value="DDX18/Has1_DEADc"/>
</dbReference>
<keyword evidence="12" id="KW-0539">Nucleus</keyword>
<dbReference type="Pfam" id="PF13959">
    <property type="entry name" value="CTE_SPB4"/>
    <property type="match status" value="1"/>
</dbReference>
<dbReference type="GO" id="GO:0010468">
    <property type="term" value="P:regulation of gene expression"/>
    <property type="evidence" value="ECO:0007669"/>
    <property type="project" value="UniProtKB-ARBA"/>
</dbReference>
<evidence type="ECO:0000256" key="5">
    <source>
        <dbReference type="ARBA" id="ARBA00022618"/>
    </source>
</evidence>
<evidence type="ECO:0000256" key="3">
    <source>
        <dbReference type="ARBA" id="ARBA00012552"/>
    </source>
</evidence>
<comment type="caution">
    <text evidence="24">The sequence shown here is derived from an EMBL/GenBank/DDBJ whole genome shotgun (WGS) entry which is preliminary data.</text>
</comment>
<dbReference type="PROSITE" id="PS51192">
    <property type="entry name" value="HELICASE_ATP_BIND_1"/>
    <property type="match status" value="2"/>
</dbReference>
<accession>A0A4S2JPK1</accession>
<evidence type="ECO:0000313" key="24">
    <source>
        <dbReference type="EMBL" id="TGZ38121.1"/>
    </source>
</evidence>
<dbReference type="SMART" id="SM00487">
    <property type="entry name" value="DEXDc"/>
    <property type="match status" value="2"/>
</dbReference>
<dbReference type="InterPro" id="IPR001650">
    <property type="entry name" value="Helicase_C-like"/>
</dbReference>
<dbReference type="PROSITE" id="PS51194">
    <property type="entry name" value="HELICASE_CTER"/>
    <property type="match status" value="2"/>
</dbReference>
<evidence type="ECO:0000256" key="12">
    <source>
        <dbReference type="ARBA" id="ARBA00023242"/>
    </source>
</evidence>
<evidence type="ECO:0000256" key="14">
    <source>
        <dbReference type="ARBA" id="ARBA00023306"/>
    </source>
</evidence>
<dbReference type="FunFam" id="3.40.50.300:FF:000379">
    <property type="entry name" value="RNA helicase"/>
    <property type="match status" value="1"/>
</dbReference>
<dbReference type="InterPro" id="IPR050496">
    <property type="entry name" value="SNF2_RAD54_helicase_repair"/>
</dbReference>
<evidence type="ECO:0000256" key="19">
    <source>
        <dbReference type="PROSITE-ProRule" id="PRU00552"/>
    </source>
</evidence>
<evidence type="ECO:0000256" key="8">
    <source>
        <dbReference type="ARBA" id="ARBA00022801"/>
    </source>
</evidence>
<dbReference type="GO" id="GO:0051301">
    <property type="term" value="P:cell division"/>
    <property type="evidence" value="ECO:0007669"/>
    <property type="project" value="UniProtKB-KW"/>
</dbReference>
<dbReference type="CDD" id="cd17942">
    <property type="entry name" value="DEADc_DDX18"/>
    <property type="match status" value="1"/>
</dbReference>
<evidence type="ECO:0000313" key="25">
    <source>
        <dbReference type="Proteomes" id="UP000310200"/>
    </source>
</evidence>
<evidence type="ECO:0000259" key="21">
    <source>
        <dbReference type="PROSITE" id="PS51192"/>
    </source>
</evidence>
<dbReference type="SUPFAM" id="SSF52540">
    <property type="entry name" value="P-loop containing nucleoside triphosphate hydrolases"/>
    <property type="match status" value="3"/>
</dbReference>
<evidence type="ECO:0000256" key="1">
    <source>
        <dbReference type="ARBA" id="ARBA00004604"/>
    </source>
</evidence>
<keyword evidence="25" id="KW-1185">Reference proteome</keyword>
<feature type="domain" description="Helicase ATP-binding" evidence="21">
    <location>
        <begin position="916"/>
        <end position="1082"/>
    </location>
</feature>
<dbReference type="CDD" id="cd18787">
    <property type="entry name" value="SF2_C_DEAD"/>
    <property type="match status" value="1"/>
</dbReference>
<dbReference type="PROSITE" id="PS00039">
    <property type="entry name" value="DEAD_ATP_HELICASE"/>
    <property type="match status" value="1"/>
</dbReference>
<evidence type="ECO:0000256" key="20">
    <source>
        <dbReference type="SAM" id="MobiDB-lite"/>
    </source>
</evidence>
<dbReference type="InterPro" id="IPR000629">
    <property type="entry name" value="RNA-helicase_DEAD-box_CS"/>
</dbReference>
<feature type="region of interest" description="Disordered" evidence="20">
    <location>
        <begin position="585"/>
        <end position="608"/>
    </location>
</feature>
<dbReference type="SMART" id="SM00490">
    <property type="entry name" value="HELICc"/>
    <property type="match status" value="2"/>
</dbReference>
<feature type="domain" description="Helicase ATP-binding" evidence="21">
    <location>
        <begin position="126"/>
        <end position="301"/>
    </location>
</feature>
<dbReference type="EC" id="3.6.4.13" evidence="3"/>
<dbReference type="GO" id="GO:0005730">
    <property type="term" value="C:nucleolus"/>
    <property type="evidence" value="ECO:0007669"/>
    <property type="project" value="UniProtKB-SubCell"/>
</dbReference>
<feature type="compositionally biased region" description="Basic and acidic residues" evidence="20">
    <location>
        <begin position="60"/>
        <end position="72"/>
    </location>
</feature>
<evidence type="ECO:0000256" key="9">
    <source>
        <dbReference type="ARBA" id="ARBA00022806"/>
    </source>
</evidence>
<evidence type="ECO:0000256" key="11">
    <source>
        <dbReference type="ARBA" id="ARBA00022884"/>
    </source>
</evidence>
<reference evidence="24 25" key="1">
    <citation type="journal article" date="2019" name="Philos. Trans. R. Soc. Lond., B, Biol. Sci.">
        <title>Ant behaviour and brain gene expression of defending hosts depend on the ecological success of the intruding social parasite.</title>
        <authorList>
            <person name="Kaur R."/>
            <person name="Stoldt M."/>
            <person name="Jongepier E."/>
            <person name="Feldmeyer B."/>
            <person name="Menzel F."/>
            <person name="Bornberg-Bauer E."/>
            <person name="Foitzik S."/>
        </authorList>
    </citation>
    <scope>NUCLEOTIDE SEQUENCE [LARGE SCALE GENOMIC DNA]</scope>
    <source>
        <tissue evidence="24">Whole body</tissue>
    </source>
</reference>
<feature type="region of interest" description="Disordered" evidence="20">
    <location>
        <begin position="23"/>
        <end position="77"/>
    </location>
</feature>
<feature type="compositionally biased region" description="Basic and acidic residues" evidence="20">
    <location>
        <begin position="24"/>
        <end position="39"/>
    </location>
</feature>
<keyword evidence="11" id="KW-0694">RNA-binding</keyword>
<dbReference type="Gene3D" id="1.20.120.850">
    <property type="entry name" value="SWI2/SNF2 ATPases, N-terminal domain"/>
    <property type="match status" value="1"/>
</dbReference>
<comment type="catalytic activity">
    <reaction evidence="18">
        <text>ATP + H2O = ADP + phosphate + H(+)</text>
        <dbReference type="Rhea" id="RHEA:13065"/>
        <dbReference type="ChEBI" id="CHEBI:15377"/>
        <dbReference type="ChEBI" id="CHEBI:15378"/>
        <dbReference type="ChEBI" id="CHEBI:30616"/>
        <dbReference type="ChEBI" id="CHEBI:43474"/>
        <dbReference type="ChEBI" id="CHEBI:456216"/>
        <dbReference type="EC" id="3.6.4.13"/>
    </reaction>
</comment>
<evidence type="ECO:0000256" key="4">
    <source>
        <dbReference type="ARBA" id="ARBA00015341"/>
    </source>
</evidence>
<dbReference type="FunFam" id="3.40.50.10810:FF:000020">
    <property type="entry name" value="DNA repair and recombination protein RAD54B"/>
    <property type="match status" value="1"/>
</dbReference>
<evidence type="ECO:0000256" key="7">
    <source>
        <dbReference type="ARBA" id="ARBA00022776"/>
    </source>
</evidence>
<dbReference type="GO" id="GO:0007131">
    <property type="term" value="P:reciprocal meiotic recombination"/>
    <property type="evidence" value="ECO:0007669"/>
    <property type="project" value="TreeGrafter"/>
</dbReference>
<dbReference type="PANTHER" id="PTHR45629">
    <property type="entry name" value="SNF2/RAD54 FAMILY MEMBER"/>
    <property type="match status" value="1"/>
</dbReference>
<dbReference type="Proteomes" id="UP000310200">
    <property type="component" value="Unassembled WGS sequence"/>
</dbReference>
<evidence type="ECO:0000256" key="6">
    <source>
        <dbReference type="ARBA" id="ARBA00022741"/>
    </source>
</evidence>
<dbReference type="InterPro" id="IPR025313">
    <property type="entry name" value="SPB4-like_CTE"/>
</dbReference>
<evidence type="ECO:0000256" key="17">
    <source>
        <dbReference type="ARBA" id="ARBA00029956"/>
    </source>
</evidence>
<evidence type="ECO:0000259" key="22">
    <source>
        <dbReference type="PROSITE" id="PS51194"/>
    </source>
</evidence>
<evidence type="ECO:0000256" key="10">
    <source>
        <dbReference type="ARBA" id="ARBA00022840"/>
    </source>
</evidence>
<dbReference type="GO" id="GO:0016887">
    <property type="term" value="F:ATP hydrolysis activity"/>
    <property type="evidence" value="ECO:0007669"/>
    <property type="project" value="RHEA"/>
</dbReference>
<dbReference type="STRING" id="300112.A0A4S2JPK1"/>
<feature type="domain" description="Helicase C-terminal" evidence="22">
    <location>
        <begin position="1242"/>
        <end position="1396"/>
    </location>
</feature>
<comment type="function">
    <text evidence="16">Involved in mitotic DNA repair and meiotic recombination. Functions in the recombinational DNA repair pathway. Essential for interhomolog gene conversion (GC), but may have a less important role in intersister GC than spn-A/Rad51. In the presence of DNA, spn-A/Rad51 enhances the ATPase activity of okr/Rad54.</text>
</comment>
<keyword evidence="6" id="KW-0547">Nucleotide-binding</keyword>
<dbReference type="Pfam" id="PF00176">
    <property type="entry name" value="SNF2-rel_dom"/>
    <property type="match status" value="1"/>
</dbReference>
<evidence type="ECO:0000256" key="15">
    <source>
        <dbReference type="ARBA" id="ARBA00024357"/>
    </source>
</evidence>
<evidence type="ECO:0000256" key="18">
    <source>
        <dbReference type="ARBA" id="ARBA00047984"/>
    </source>
</evidence>
<dbReference type="EMBL" id="QBLH01003469">
    <property type="protein sequence ID" value="TGZ38121.1"/>
    <property type="molecule type" value="Genomic_DNA"/>
</dbReference>
<evidence type="ECO:0000256" key="13">
    <source>
        <dbReference type="ARBA" id="ARBA00023254"/>
    </source>
</evidence>
<dbReference type="InterPro" id="IPR038718">
    <property type="entry name" value="SNF2-like_sf"/>
</dbReference>
<dbReference type="Gene3D" id="3.40.50.10810">
    <property type="entry name" value="Tandem AAA-ATPase domain"/>
    <property type="match status" value="1"/>
</dbReference>
<keyword evidence="14" id="KW-0131">Cell cycle</keyword>
<keyword evidence="9" id="KW-0347">Helicase</keyword>
<feature type="domain" description="DEAD-box RNA helicase Q" evidence="23">
    <location>
        <begin position="95"/>
        <end position="123"/>
    </location>
</feature>
<dbReference type="InterPro" id="IPR049730">
    <property type="entry name" value="SNF2/RAD54-like_C"/>
</dbReference>
<evidence type="ECO:0000256" key="16">
    <source>
        <dbReference type="ARBA" id="ARBA00024776"/>
    </source>
</evidence>
<dbReference type="SMART" id="SM01178">
    <property type="entry name" value="DUF4217"/>
    <property type="match status" value="1"/>
</dbReference>
<dbReference type="GO" id="GO:0015616">
    <property type="term" value="F:DNA translocase activity"/>
    <property type="evidence" value="ECO:0007669"/>
    <property type="project" value="TreeGrafter"/>
</dbReference>
<dbReference type="PROSITE" id="PS51195">
    <property type="entry name" value="Q_MOTIF"/>
    <property type="match status" value="1"/>
</dbReference>
<dbReference type="Pfam" id="PF00270">
    <property type="entry name" value="DEAD"/>
    <property type="match status" value="1"/>
</dbReference>
<keyword evidence="5" id="KW-0132">Cell division</keyword>
<dbReference type="GO" id="GO:0000724">
    <property type="term" value="P:double-strand break repair via homologous recombination"/>
    <property type="evidence" value="ECO:0007669"/>
    <property type="project" value="TreeGrafter"/>
</dbReference>
<feature type="domain" description="Helicase C-terminal" evidence="22">
    <location>
        <begin position="315"/>
        <end position="485"/>
    </location>
</feature>
<name>A0A4S2JPK1_9HYME</name>
<comment type="subcellular location">
    <subcellularLocation>
        <location evidence="1">Nucleus</location>
        <location evidence="1">Nucleolus</location>
    </subcellularLocation>
</comment>
<dbReference type="CDD" id="cd18004">
    <property type="entry name" value="DEXHc_RAD54"/>
    <property type="match status" value="1"/>
</dbReference>
<proteinExistence type="inferred from homology"/>
<dbReference type="InterPro" id="IPR014001">
    <property type="entry name" value="Helicase_ATP-bd"/>
</dbReference>
<dbReference type="FunFam" id="3.40.50.300:FF:000460">
    <property type="entry name" value="RNA helicase"/>
    <property type="match status" value="1"/>
</dbReference>
<dbReference type="GO" id="GO:0003724">
    <property type="term" value="F:RNA helicase activity"/>
    <property type="evidence" value="ECO:0007669"/>
    <property type="project" value="UniProtKB-EC"/>
</dbReference>
<gene>
    <name evidence="24" type="ORF">DBV15_09049</name>
</gene>